<evidence type="ECO:0000313" key="2">
    <source>
        <dbReference type="Proteomes" id="UP000094112"/>
    </source>
</evidence>
<proteinExistence type="predicted"/>
<dbReference type="GeneID" id="30203420"/>
<accession>A0A1E3PBW6</accession>
<evidence type="ECO:0000313" key="1">
    <source>
        <dbReference type="EMBL" id="ODQ62895.1"/>
    </source>
</evidence>
<dbReference type="AlphaFoldDB" id="A0A1E3PBW6"/>
<gene>
    <name evidence="1" type="ORF">WICANDRAFT_89102</name>
</gene>
<dbReference type="OrthoDB" id="3997547at2759"/>
<dbReference type="Proteomes" id="UP000094112">
    <property type="component" value="Unassembled WGS sequence"/>
</dbReference>
<sequence length="211" mass="24478">MFVEHSGPRADRILSADVSMRENTRLFSPKSLSSSFKIHASPKRRNSEDFDHMKRTKSDELELVKLKHDNDITSCHGNDWPVFIHPEGGYIQQSPYGFIHIVKDENSERSSIDNTINLETFTTKLPALKANTPQKKSTKQKIPLPYSRLPLPYSPSGEIENYMVEGYEEEHNKSYDHHKEDIVNVNYNLYDQHTEDAHLENEKSEDFDMIL</sequence>
<protein>
    <submittedName>
        <fullName evidence="1">Uncharacterized protein</fullName>
    </submittedName>
</protein>
<name>A0A1E3PBW6_WICAA</name>
<dbReference type="EMBL" id="KV454208">
    <property type="protein sequence ID" value="ODQ62895.1"/>
    <property type="molecule type" value="Genomic_DNA"/>
</dbReference>
<reference evidence="1 2" key="1">
    <citation type="journal article" date="2016" name="Proc. Natl. Acad. Sci. U.S.A.">
        <title>Comparative genomics of biotechnologically important yeasts.</title>
        <authorList>
            <person name="Riley R."/>
            <person name="Haridas S."/>
            <person name="Wolfe K.H."/>
            <person name="Lopes M.R."/>
            <person name="Hittinger C.T."/>
            <person name="Goeker M."/>
            <person name="Salamov A.A."/>
            <person name="Wisecaver J.H."/>
            <person name="Long T.M."/>
            <person name="Calvey C.H."/>
            <person name="Aerts A.L."/>
            <person name="Barry K.W."/>
            <person name="Choi C."/>
            <person name="Clum A."/>
            <person name="Coughlan A.Y."/>
            <person name="Deshpande S."/>
            <person name="Douglass A.P."/>
            <person name="Hanson S.J."/>
            <person name="Klenk H.-P."/>
            <person name="LaButti K.M."/>
            <person name="Lapidus A."/>
            <person name="Lindquist E.A."/>
            <person name="Lipzen A.M."/>
            <person name="Meier-Kolthoff J.P."/>
            <person name="Ohm R.A."/>
            <person name="Otillar R.P."/>
            <person name="Pangilinan J.L."/>
            <person name="Peng Y."/>
            <person name="Rokas A."/>
            <person name="Rosa C.A."/>
            <person name="Scheuner C."/>
            <person name="Sibirny A.A."/>
            <person name="Slot J.C."/>
            <person name="Stielow J.B."/>
            <person name="Sun H."/>
            <person name="Kurtzman C.P."/>
            <person name="Blackwell M."/>
            <person name="Grigoriev I.V."/>
            <person name="Jeffries T.W."/>
        </authorList>
    </citation>
    <scope>NUCLEOTIDE SEQUENCE [LARGE SCALE GENOMIC DNA]</scope>
    <source>
        <strain evidence="2">ATCC 58044 / CBS 1984 / NCYC 433 / NRRL Y-366-8</strain>
    </source>
</reference>
<keyword evidence="2" id="KW-1185">Reference proteome</keyword>
<organism evidence="1 2">
    <name type="scientific">Wickerhamomyces anomalus (strain ATCC 58044 / CBS 1984 / NCYC 433 / NRRL Y-366-8)</name>
    <name type="common">Yeast</name>
    <name type="synonym">Hansenula anomala</name>
    <dbReference type="NCBI Taxonomy" id="683960"/>
    <lineage>
        <taxon>Eukaryota</taxon>
        <taxon>Fungi</taxon>
        <taxon>Dikarya</taxon>
        <taxon>Ascomycota</taxon>
        <taxon>Saccharomycotina</taxon>
        <taxon>Saccharomycetes</taxon>
        <taxon>Phaffomycetales</taxon>
        <taxon>Wickerhamomycetaceae</taxon>
        <taxon>Wickerhamomyces</taxon>
    </lineage>
</organism>
<dbReference type="RefSeq" id="XP_019042102.1">
    <property type="nucleotide sequence ID" value="XM_019186174.1"/>
</dbReference>